<comment type="pathway">
    <text evidence="4">Amino-acid biosynthesis; L-cysteine biosynthesis; L-cysteine from L-homocysteine and L-serine: step 1/2.</text>
</comment>
<dbReference type="GO" id="GO:0005737">
    <property type="term" value="C:cytoplasm"/>
    <property type="evidence" value="ECO:0007669"/>
    <property type="project" value="UniProtKB-SubCell"/>
</dbReference>
<keyword evidence="10" id="KW-0597">Phosphoprotein</keyword>
<dbReference type="InterPro" id="IPR001216">
    <property type="entry name" value="P-phosphate_BS"/>
</dbReference>
<evidence type="ECO:0000256" key="5">
    <source>
        <dbReference type="ARBA" id="ARBA00007103"/>
    </source>
</evidence>
<dbReference type="InterPro" id="IPR046353">
    <property type="entry name" value="CBS_C"/>
</dbReference>
<evidence type="ECO:0000256" key="13">
    <source>
        <dbReference type="ARBA" id="ARBA00022723"/>
    </source>
</evidence>
<evidence type="ECO:0000256" key="22">
    <source>
        <dbReference type="ARBA" id="ARBA00045425"/>
    </source>
</evidence>
<evidence type="ECO:0000256" key="4">
    <source>
        <dbReference type="ARBA" id="ARBA00005003"/>
    </source>
</evidence>
<keyword evidence="11 25" id="KW-0028">Amino-acid biosynthesis</keyword>
<dbReference type="GO" id="GO:0042262">
    <property type="term" value="P:DNA protection"/>
    <property type="evidence" value="ECO:0007669"/>
    <property type="project" value="Ensembl"/>
</dbReference>
<keyword evidence="14" id="KW-0832">Ubl conjugation</keyword>
<evidence type="ECO:0000256" key="9">
    <source>
        <dbReference type="ARBA" id="ARBA00022499"/>
    </source>
</evidence>
<dbReference type="InterPro" id="IPR005857">
    <property type="entry name" value="Cysta_beta_synth"/>
</dbReference>
<dbReference type="Gene3D" id="3.10.580.10">
    <property type="entry name" value="CBS-domain"/>
    <property type="match status" value="1"/>
</dbReference>
<dbReference type="GO" id="GO:0019343">
    <property type="term" value="P:cysteine biosynthetic process via cystathionine"/>
    <property type="evidence" value="ECO:0007669"/>
    <property type="project" value="UniProtKB-UniRule"/>
</dbReference>
<keyword evidence="20" id="KW-0539">Nucleus</keyword>
<dbReference type="GO" id="GO:0006801">
    <property type="term" value="P:superoxide metabolic process"/>
    <property type="evidence" value="ECO:0007669"/>
    <property type="project" value="Ensembl"/>
</dbReference>
<evidence type="ECO:0000256" key="19">
    <source>
        <dbReference type="ARBA" id="ARBA00023239"/>
    </source>
</evidence>
<dbReference type="GO" id="GO:0001958">
    <property type="term" value="P:endochondral ossification"/>
    <property type="evidence" value="ECO:0007669"/>
    <property type="project" value="Ensembl"/>
</dbReference>
<dbReference type="FunFam" id="3.10.580.10:FF:000014">
    <property type="entry name" value="Cystathionine beta-synthase"/>
    <property type="match status" value="1"/>
</dbReference>
<comment type="similarity">
    <text evidence="5 25">Belongs to the cysteine synthase/cystathionine beta-synthase family.</text>
</comment>
<accession>A0A8D0HRU3</accession>
<dbReference type="InterPro" id="IPR000644">
    <property type="entry name" value="CBS_dom"/>
</dbReference>
<dbReference type="CDD" id="cd04608">
    <property type="entry name" value="CBS_pair_CBS"/>
    <property type="match status" value="1"/>
</dbReference>
<dbReference type="SMART" id="SM00116">
    <property type="entry name" value="CBS"/>
    <property type="match status" value="1"/>
</dbReference>
<evidence type="ECO:0000313" key="28">
    <source>
        <dbReference type="Proteomes" id="UP000694392"/>
    </source>
</evidence>
<evidence type="ECO:0000256" key="25">
    <source>
        <dbReference type="RuleBase" id="RU361204"/>
    </source>
</evidence>
<dbReference type="GO" id="GO:0070025">
    <property type="term" value="F:carbon monoxide binding"/>
    <property type="evidence" value="ECO:0007669"/>
    <property type="project" value="Ensembl"/>
</dbReference>
<evidence type="ECO:0000256" key="14">
    <source>
        <dbReference type="ARBA" id="ARBA00022843"/>
    </source>
</evidence>
<dbReference type="GO" id="GO:0004122">
    <property type="term" value="F:cystathionine beta-synthase activity"/>
    <property type="evidence" value="ECO:0007669"/>
    <property type="project" value="UniProtKB-UniRule"/>
</dbReference>
<evidence type="ECO:0000256" key="3">
    <source>
        <dbReference type="ARBA" id="ARBA00004496"/>
    </source>
</evidence>
<keyword evidence="19 25" id="KW-0456">Lyase</keyword>
<name>A0A8D0HRU3_SPHPU</name>
<dbReference type="OMA" id="KFADDEW"/>
<dbReference type="GO" id="GO:0006565">
    <property type="term" value="P:L-serine catabolic process"/>
    <property type="evidence" value="ECO:0007669"/>
    <property type="project" value="Ensembl"/>
</dbReference>
<gene>
    <name evidence="27" type="primary">CBS</name>
</gene>
<dbReference type="EC" id="4.2.1.22" evidence="7 25"/>
<evidence type="ECO:0000256" key="20">
    <source>
        <dbReference type="ARBA" id="ARBA00023242"/>
    </source>
</evidence>
<evidence type="ECO:0000256" key="18">
    <source>
        <dbReference type="ARBA" id="ARBA00023192"/>
    </source>
</evidence>
<feature type="domain" description="CBS" evidence="26">
    <location>
        <begin position="417"/>
        <end position="475"/>
    </location>
</feature>
<keyword evidence="28" id="KW-1185">Reference proteome</keyword>
<comment type="subunit">
    <text evidence="6">Homotetramer.</text>
</comment>
<dbReference type="PROSITE" id="PS00901">
    <property type="entry name" value="CYS_SYNTHASE"/>
    <property type="match status" value="1"/>
</dbReference>
<evidence type="ECO:0000256" key="17">
    <source>
        <dbReference type="ARBA" id="ARBA00023122"/>
    </source>
</evidence>
<evidence type="ECO:0000256" key="16">
    <source>
        <dbReference type="ARBA" id="ARBA00023004"/>
    </source>
</evidence>
<keyword evidence="15 25" id="KW-0663">Pyridoxal phosphate</keyword>
<dbReference type="Pfam" id="PF00291">
    <property type="entry name" value="PALP"/>
    <property type="match status" value="1"/>
</dbReference>
<comment type="subcellular location">
    <subcellularLocation>
        <location evidence="3">Cytoplasm</location>
    </subcellularLocation>
    <subcellularLocation>
        <location evidence="2">Nucleus</location>
    </subcellularLocation>
</comment>
<dbReference type="GO" id="GO:0050421">
    <property type="term" value="F:nitrite reductase (NO-forming) activity"/>
    <property type="evidence" value="ECO:0007669"/>
    <property type="project" value="Ensembl"/>
</dbReference>
<evidence type="ECO:0000313" key="27">
    <source>
        <dbReference type="Ensembl" id="ENSSPUP00000023046.1"/>
    </source>
</evidence>
<keyword evidence="16" id="KW-0408">Iron</keyword>
<dbReference type="FunFam" id="3.40.50.1100:FF:000118">
    <property type="entry name" value="Related to CYS4-cystathionine beta-synthase"/>
    <property type="match status" value="1"/>
</dbReference>
<keyword evidence="8" id="KW-0963">Cytoplasm</keyword>
<evidence type="ECO:0000256" key="7">
    <source>
        <dbReference type="ARBA" id="ARBA00012041"/>
    </source>
</evidence>
<dbReference type="GO" id="GO:0020037">
    <property type="term" value="F:heme binding"/>
    <property type="evidence" value="ECO:0007669"/>
    <property type="project" value="Ensembl"/>
</dbReference>
<reference evidence="27" key="1">
    <citation type="submission" date="2025-08" db="UniProtKB">
        <authorList>
            <consortium name="Ensembl"/>
        </authorList>
    </citation>
    <scope>IDENTIFICATION</scope>
</reference>
<dbReference type="GO" id="GO:0072341">
    <property type="term" value="F:modified amino acid binding"/>
    <property type="evidence" value="ECO:0007669"/>
    <property type="project" value="Ensembl"/>
</dbReference>
<evidence type="ECO:0000256" key="24">
    <source>
        <dbReference type="PROSITE-ProRule" id="PRU00703"/>
    </source>
</evidence>
<dbReference type="Pfam" id="PF00571">
    <property type="entry name" value="CBS"/>
    <property type="match status" value="1"/>
</dbReference>
<evidence type="ECO:0000256" key="6">
    <source>
        <dbReference type="ARBA" id="ARBA00011881"/>
    </source>
</evidence>
<dbReference type="InterPro" id="IPR036052">
    <property type="entry name" value="TrpB-like_PALP_sf"/>
</dbReference>
<dbReference type="GO" id="GO:0043418">
    <property type="term" value="P:homocysteine catabolic process"/>
    <property type="evidence" value="ECO:0007669"/>
    <property type="project" value="Ensembl"/>
</dbReference>
<dbReference type="GO" id="GO:0001974">
    <property type="term" value="P:blood vessel remodeling"/>
    <property type="evidence" value="ECO:0007669"/>
    <property type="project" value="Ensembl"/>
</dbReference>
<dbReference type="GO" id="GO:0042803">
    <property type="term" value="F:protein homodimerization activity"/>
    <property type="evidence" value="ECO:0007669"/>
    <property type="project" value="Ensembl"/>
</dbReference>
<evidence type="ECO:0000256" key="12">
    <source>
        <dbReference type="ARBA" id="ARBA00022617"/>
    </source>
</evidence>
<dbReference type="GO" id="GO:0006535">
    <property type="term" value="P:cysteine biosynthetic process from serine"/>
    <property type="evidence" value="ECO:0007669"/>
    <property type="project" value="UniProtKB-UniRule"/>
</dbReference>
<evidence type="ECO:0000256" key="11">
    <source>
        <dbReference type="ARBA" id="ARBA00022605"/>
    </source>
</evidence>
<dbReference type="PROSITE" id="PS51371">
    <property type="entry name" value="CBS"/>
    <property type="match status" value="1"/>
</dbReference>
<dbReference type="UniPathway" id="UPA00136">
    <property type="reaction ID" value="UER00201"/>
</dbReference>
<dbReference type="GO" id="GO:0070026">
    <property type="term" value="F:nitric oxide binding"/>
    <property type="evidence" value="ECO:0007669"/>
    <property type="project" value="Ensembl"/>
</dbReference>
<evidence type="ECO:0000256" key="15">
    <source>
        <dbReference type="ARBA" id="ARBA00022898"/>
    </source>
</evidence>
<dbReference type="GO" id="GO:0019825">
    <property type="term" value="F:oxygen binding"/>
    <property type="evidence" value="ECO:0007669"/>
    <property type="project" value="Ensembl"/>
</dbReference>
<dbReference type="Ensembl" id="ENSSPUT00000024574.1">
    <property type="protein sequence ID" value="ENSSPUP00000023046.1"/>
    <property type="gene ID" value="ENSSPUG00000017675.1"/>
</dbReference>
<protein>
    <recommendedName>
        <fullName evidence="21 25">Cystathionine beta-synthase</fullName>
        <ecNumber evidence="7 25">4.2.1.22</ecNumber>
    </recommendedName>
</protein>
<comment type="cofactor">
    <cofactor evidence="1 25">
        <name>pyridoxal 5'-phosphate</name>
        <dbReference type="ChEBI" id="CHEBI:597326"/>
    </cofactor>
</comment>
<dbReference type="PANTHER" id="PTHR10314">
    <property type="entry name" value="CYSTATHIONINE BETA-SYNTHASE"/>
    <property type="match status" value="1"/>
</dbReference>
<dbReference type="GO" id="GO:0031625">
    <property type="term" value="F:ubiquitin protein ligase binding"/>
    <property type="evidence" value="ECO:0007669"/>
    <property type="project" value="Ensembl"/>
</dbReference>
<evidence type="ECO:0000256" key="8">
    <source>
        <dbReference type="ARBA" id="ARBA00022490"/>
    </source>
</evidence>
<dbReference type="GeneTree" id="ENSGT00510000047027"/>
<dbReference type="GO" id="GO:0019448">
    <property type="term" value="P:L-cysteine catabolic process"/>
    <property type="evidence" value="ECO:0007669"/>
    <property type="project" value="Ensembl"/>
</dbReference>
<dbReference type="GO" id="GO:0010749">
    <property type="term" value="P:regulation of nitric oxide mediated signal transduction"/>
    <property type="evidence" value="ECO:0007669"/>
    <property type="project" value="Ensembl"/>
</dbReference>
<dbReference type="CDD" id="cd01561">
    <property type="entry name" value="CBS_like"/>
    <property type="match status" value="1"/>
</dbReference>
<dbReference type="GO" id="GO:0060351">
    <property type="term" value="P:cartilage development involved in endochondral bone morphogenesis"/>
    <property type="evidence" value="ECO:0007669"/>
    <property type="project" value="Ensembl"/>
</dbReference>
<dbReference type="Gene3D" id="3.40.50.1100">
    <property type="match status" value="2"/>
</dbReference>
<evidence type="ECO:0000256" key="1">
    <source>
        <dbReference type="ARBA" id="ARBA00001933"/>
    </source>
</evidence>
<dbReference type="GO" id="GO:0030170">
    <property type="term" value="F:pyridoxal phosphate binding"/>
    <property type="evidence" value="ECO:0007669"/>
    <property type="project" value="Ensembl"/>
</dbReference>
<dbReference type="GO" id="GO:0046872">
    <property type="term" value="F:metal ion binding"/>
    <property type="evidence" value="ECO:0007669"/>
    <property type="project" value="UniProtKB-KW"/>
</dbReference>
<dbReference type="GO" id="GO:0046328">
    <property type="term" value="P:regulation of JNK cascade"/>
    <property type="evidence" value="ECO:0007669"/>
    <property type="project" value="Ensembl"/>
</dbReference>
<keyword evidence="12" id="KW-0349">Heme</keyword>
<dbReference type="NCBIfam" id="TIGR01137">
    <property type="entry name" value="cysta_beta"/>
    <property type="match status" value="1"/>
</dbReference>
<evidence type="ECO:0000256" key="21">
    <source>
        <dbReference type="ARBA" id="ARBA00026192"/>
    </source>
</evidence>
<reference evidence="27" key="2">
    <citation type="submission" date="2025-09" db="UniProtKB">
        <authorList>
            <consortium name="Ensembl"/>
        </authorList>
    </citation>
    <scope>IDENTIFICATION</scope>
</reference>
<keyword evidence="18 25" id="KW-0198">Cysteine biosynthesis</keyword>
<dbReference type="FunFam" id="3.40.50.1100:FF:000003">
    <property type="entry name" value="Cystathionine beta-synthase"/>
    <property type="match status" value="1"/>
</dbReference>
<dbReference type="InterPro" id="IPR046342">
    <property type="entry name" value="CBS_dom_sf"/>
</dbReference>
<dbReference type="SUPFAM" id="SSF54631">
    <property type="entry name" value="CBS-domain pair"/>
    <property type="match status" value="1"/>
</dbReference>
<evidence type="ECO:0000256" key="2">
    <source>
        <dbReference type="ARBA" id="ARBA00004123"/>
    </source>
</evidence>
<dbReference type="GO" id="GO:1904047">
    <property type="term" value="F:S-adenosyl-L-methionine binding"/>
    <property type="evidence" value="ECO:0007669"/>
    <property type="project" value="Ensembl"/>
</dbReference>
<dbReference type="GO" id="GO:0097746">
    <property type="term" value="P:blood vessel diameter maintenance"/>
    <property type="evidence" value="ECO:0007669"/>
    <property type="project" value="Ensembl"/>
</dbReference>
<dbReference type="GO" id="GO:0021587">
    <property type="term" value="P:cerebellum morphogenesis"/>
    <property type="evidence" value="ECO:0007669"/>
    <property type="project" value="Ensembl"/>
</dbReference>
<organism evidence="27 28">
    <name type="scientific">Sphenodon punctatus</name>
    <name type="common">Tuatara</name>
    <name type="synonym">Hatteria punctata</name>
    <dbReference type="NCBI Taxonomy" id="8508"/>
    <lineage>
        <taxon>Eukaryota</taxon>
        <taxon>Metazoa</taxon>
        <taxon>Chordata</taxon>
        <taxon>Craniata</taxon>
        <taxon>Vertebrata</taxon>
        <taxon>Euteleostomi</taxon>
        <taxon>Lepidosauria</taxon>
        <taxon>Sphenodontia</taxon>
        <taxon>Sphenodontidae</taxon>
        <taxon>Sphenodon</taxon>
    </lineage>
</organism>
<keyword evidence="17 24" id="KW-0129">CBS domain</keyword>
<dbReference type="InterPro" id="IPR001926">
    <property type="entry name" value="TrpB-like_PALP"/>
</dbReference>
<proteinExistence type="inferred from homology"/>
<keyword evidence="9" id="KW-1017">Isopeptide bond</keyword>
<evidence type="ECO:0000256" key="10">
    <source>
        <dbReference type="ARBA" id="ARBA00022553"/>
    </source>
</evidence>
<dbReference type="SUPFAM" id="SSF53686">
    <property type="entry name" value="Tryptophan synthase beta subunit-like PLP-dependent enzymes"/>
    <property type="match status" value="1"/>
</dbReference>
<dbReference type="Proteomes" id="UP000694392">
    <property type="component" value="Unplaced"/>
</dbReference>
<dbReference type="AlphaFoldDB" id="A0A8D0HRU3"/>
<evidence type="ECO:0000259" key="26">
    <source>
        <dbReference type="PROSITE" id="PS51371"/>
    </source>
</evidence>
<dbReference type="GO" id="GO:0005634">
    <property type="term" value="C:nucleus"/>
    <property type="evidence" value="ECO:0007669"/>
    <property type="project" value="UniProtKB-SubCell"/>
</dbReference>
<comment type="catalytic activity">
    <reaction evidence="23 25">
        <text>L-homocysteine + L-serine = L,L-cystathionine + H2O</text>
        <dbReference type="Rhea" id="RHEA:10112"/>
        <dbReference type="ChEBI" id="CHEBI:15377"/>
        <dbReference type="ChEBI" id="CHEBI:33384"/>
        <dbReference type="ChEBI" id="CHEBI:58161"/>
        <dbReference type="ChEBI" id="CHEBI:58199"/>
        <dbReference type="EC" id="4.2.1.22"/>
    </reaction>
</comment>
<dbReference type="InterPro" id="IPR050214">
    <property type="entry name" value="Cys_Synth/Cystath_Beta-Synth"/>
</dbReference>
<dbReference type="GO" id="GO:0051593">
    <property type="term" value="P:response to folic acid"/>
    <property type="evidence" value="ECO:0007669"/>
    <property type="project" value="Ensembl"/>
</dbReference>
<keyword evidence="13" id="KW-0479">Metal-binding</keyword>
<dbReference type="GO" id="GO:0070814">
    <property type="term" value="P:hydrogen sulfide biosynthetic process"/>
    <property type="evidence" value="ECO:0007669"/>
    <property type="project" value="Ensembl"/>
</dbReference>
<sequence length="552" mass="60967">MPSVPHDAEIDAISCPRLSANCILNGGLEKEPCSPSENERKWIPPDTPSKCTWELGKSSSESPHYHTTSTKSPGILPNILKQIGGTPLVRINKIGKLFGLKCELLAKCEYFNAGGSVKDRISLRMVEDAERAGILKPGDTIIEPTSGNTGIGLALAAAVKGYRCIIVMPEKMSMEKVDVLRALGAEIVRTPTTARFDSPESHVGVAWRLKNEIPDSHILDQYRNASNPLAHYDTTAEEILQQCEGKVDMLVSGAGTGGTITGVARKLKEKCPECKIIGVDPEGSILAKPEELNRTDKTTYEVEGIGYDFIPTVLDRSVVDEWYKSNDEESFSLARMLIRDEGLLCGGSSGSAMSVAVKAAKELKEGQRCVVILPDSVRNYMSKFLSDKWMTQKGFMKEEDDFINKPWWWNLRVQELSLSAPLTVLPSVTCENTIEILREKGFDQVPVVDESGVVLGMVTLGNMLSSVLAGKVRPSDQVSKMIYKQFKQIHLQDNLGKLSQILEIDHFALVVHEQIQYHSNGRSSKRQMVFGVVTAIDLLNFVTTRERERKAT</sequence>
<comment type="function">
    <text evidence="22">Hydro-lyase catalyzing the first step of the transsulfuration pathway, where the hydroxyl group of L-serine is displaced by L-homocysteine in a beta-replacement reaction to form L-cystathionine, the precursor of L-cysteine. This catabolic route allows the elimination of L-methionine and the toxic metabolite L-homocysteine. Also involved in the production of hydrogen sulfide, a gasotransmitter with signaling and cytoprotective effects on neurons.</text>
</comment>
<evidence type="ECO:0000256" key="23">
    <source>
        <dbReference type="ARBA" id="ARBA00047490"/>
    </source>
</evidence>